<organism evidence="2 3">
    <name type="scientific">Uabimicrobium amorphum</name>
    <dbReference type="NCBI Taxonomy" id="2596890"/>
    <lineage>
        <taxon>Bacteria</taxon>
        <taxon>Pseudomonadati</taxon>
        <taxon>Planctomycetota</taxon>
        <taxon>Candidatus Uabimicrobiia</taxon>
        <taxon>Candidatus Uabimicrobiales</taxon>
        <taxon>Candidatus Uabimicrobiaceae</taxon>
        <taxon>Candidatus Uabimicrobium</taxon>
    </lineage>
</organism>
<proteinExistence type="predicted"/>
<dbReference type="InterPro" id="IPR011990">
    <property type="entry name" value="TPR-like_helical_dom_sf"/>
</dbReference>
<keyword evidence="3" id="KW-1185">Reference proteome</keyword>
<protein>
    <recommendedName>
        <fullName evidence="4">Tetratricopeptide repeat protein</fullName>
    </recommendedName>
</protein>
<dbReference type="OrthoDB" id="63565at2"/>
<gene>
    <name evidence="2" type="ORF">UABAM_02630</name>
</gene>
<dbReference type="EMBL" id="AP019860">
    <property type="protein sequence ID" value="BBM84273.1"/>
    <property type="molecule type" value="Genomic_DNA"/>
</dbReference>
<evidence type="ECO:0008006" key="4">
    <source>
        <dbReference type="Google" id="ProtNLM"/>
    </source>
</evidence>
<dbReference type="Pfam" id="PF16811">
    <property type="entry name" value="TAtT"/>
    <property type="match status" value="1"/>
</dbReference>
<dbReference type="SUPFAM" id="SSF48452">
    <property type="entry name" value="TPR-like"/>
    <property type="match status" value="1"/>
</dbReference>
<evidence type="ECO:0000256" key="1">
    <source>
        <dbReference type="SAM" id="SignalP"/>
    </source>
</evidence>
<dbReference type="PROSITE" id="PS51257">
    <property type="entry name" value="PROKAR_LIPOPROTEIN"/>
    <property type="match status" value="1"/>
</dbReference>
<evidence type="ECO:0000313" key="3">
    <source>
        <dbReference type="Proteomes" id="UP000326354"/>
    </source>
</evidence>
<accession>A0A5S9F3L5</accession>
<dbReference type="Gene3D" id="1.25.40.10">
    <property type="entry name" value="Tetratricopeptide repeat domain"/>
    <property type="match status" value="2"/>
</dbReference>
<dbReference type="RefSeq" id="WP_151968439.1">
    <property type="nucleotide sequence ID" value="NZ_AP019860.1"/>
</dbReference>
<dbReference type="KEGG" id="uam:UABAM_02630"/>
<name>A0A5S9F3L5_UABAM</name>
<dbReference type="AlphaFoldDB" id="A0A5S9F3L5"/>
<feature type="signal peptide" evidence="1">
    <location>
        <begin position="1"/>
        <end position="23"/>
    </location>
</feature>
<feature type="chain" id="PRO_5024980360" description="Tetratricopeptide repeat protein" evidence="1">
    <location>
        <begin position="24"/>
        <end position="265"/>
    </location>
</feature>
<dbReference type="Proteomes" id="UP000326354">
    <property type="component" value="Chromosome"/>
</dbReference>
<keyword evidence="1" id="KW-0732">Signal</keyword>
<dbReference type="InterPro" id="IPR031823">
    <property type="entry name" value="TatT"/>
</dbReference>
<sequence length="265" mass="29855">MKTIILFVCAVFFTACCSTPVSVENLPQKTLQSKEEQQQQQKLIEKLMVQVDELYLQHNVDSLEKSIAMAKSAIEKDPYYADAYWRVSRAYHSLYDLTDDNDKKDSFALAGIKYAQQGMQADSKSAPCLYYQAICLGLYSQLHTLTSMGRIEQMLKSGKKAAEIDGSFSNAGPHRLLGYIYLQAPESLGIGDLDLAIEHFEKAMEIAPNYAGNLVARAQVHIEDDELEEARELLQQVVSREDFVDMSHALQESKKEAQKLLESIE</sequence>
<evidence type="ECO:0000313" key="2">
    <source>
        <dbReference type="EMBL" id="BBM84273.1"/>
    </source>
</evidence>
<reference evidence="2 3" key="1">
    <citation type="submission" date="2019-08" db="EMBL/GenBank/DDBJ databases">
        <title>Complete genome sequence of Candidatus Uab amorphum.</title>
        <authorList>
            <person name="Shiratori T."/>
            <person name="Suzuki S."/>
            <person name="Kakizawa Y."/>
            <person name="Ishida K."/>
        </authorList>
    </citation>
    <scope>NUCLEOTIDE SEQUENCE [LARGE SCALE GENOMIC DNA]</scope>
    <source>
        <strain evidence="2 3">SRT547</strain>
    </source>
</reference>